<dbReference type="Gene3D" id="1.20.140.10">
    <property type="entry name" value="Butyryl-CoA Dehydrogenase, subunit A, domain 3"/>
    <property type="match status" value="1"/>
</dbReference>
<evidence type="ECO:0000259" key="3">
    <source>
        <dbReference type="Pfam" id="PF08028"/>
    </source>
</evidence>
<dbReference type="PANTHER" id="PTHR43884">
    <property type="entry name" value="ACYL-COA DEHYDROGENASE"/>
    <property type="match status" value="1"/>
</dbReference>
<dbReference type="InterPro" id="IPR046373">
    <property type="entry name" value="Acyl-CoA_Oxase/DH_mid-dom_sf"/>
</dbReference>
<organism evidence="4 5">
    <name type="scientific">Caballeronia cordobensis</name>
    <name type="common">Burkholderia cordobensis</name>
    <dbReference type="NCBI Taxonomy" id="1353886"/>
    <lineage>
        <taxon>Bacteria</taxon>
        <taxon>Pseudomonadati</taxon>
        <taxon>Pseudomonadota</taxon>
        <taxon>Betaproteobacteria</taxon>
        <taxon>Burkholderiales</taxon>
        <taxon>Burkholderiaceae</taxon>
        <taxon>Caballeronia</taxon>
    </lineage>
</organism>
<dbReference type="InterPro" id="IPR036250">
    <property type="entry name" value="AcylCo_DH-like_C"/>
</dbReference>
<evidence type="ECO:0000313" key="5">
    <source>
        <dbReference type="Proteomes" id="UP000054740"/>
    </source>
</evidence>
<dbReference type="PANTHER" id="PTHR43884:SF12">
    <property type="entry name" value="ISOVALERYL-COA DEHYDROGENASE, MITOCHONDRIAL-RELATED"/>
    <property type="match status" value="1"/>
</dbReference>
<dbReference type="RefSeq" id="WP_053569014.1">
    <property type="nucleotide sequence ID" value="NZ_FCNY02000007.1"/>
</dbReference>
<dbReference type="InterPro" id="IPR037069">
    <property type="entry name" value="AcylCoA_DH/ox_N_sf"/>
</dbReference>
<sequence length="416" mass="44834">MTDRTHTAELAFGGPRLVSPLAAKLGFAQSLADIASTAAAREREHRLPHEEIAQLKALGFGALRLPADAGGHGVSLRELLVVARDLAAADSNIAHAFRNHLWQVEAALRQRDHPFHAHVLGLTGRNKTFGLSFAETDVIAAGARPTRVLSRLEWDEIRQAYVGSGDKIYATGNLYNDAFIGMAVESRAGRTVQYVLERGEGVGTGDDWQGFGQRLTGSGTATFRDVLVQPAHVYPPDPPKSGDAAPWGYTFHQVYLTNCIAGIARRVALDAVEVLRARGRNFYHGEAEHPVDEPVLQALVGRIRGYAAGVEASADRAADALQRAWDSHGTPGEHDATLAATLAAMEAKIVIDDLAPQIASWLIDLGSGSVVSRVGALDRHWRNIKVIASHNPRVYKERLLGQNALTGQLPPTGAFF</sequence>
<dbReference type="InterPro" id="IPR013786">
    <property type="entry name" value="AcylCoA_DH/ox_N"/>
</dbReference>
<evidence type="ECO:0000256" key="1">
    <source>
        <dbReference type="ARBA" id="ARBA00023002"/>
    </source>
</evidence>
<dbReference type="AlphaFoldDB" id="A0A158H6P6"/>
<dbReference type="PIRSF" id="PIRSF016578">
    <property type="entry name" value="HsaA"/>
    <property type="match status" value="1"/>
</dbReference>
<dbReference type="SUPFAM" id="SSF56645">
    <property type="entry name" value="Acyl-CoA dehydrogenase NM domain-like"/>
    <property type="match status" value="1"/>
</dbReference>
<dbReference type="Pfam" id="PF08028">
    <property type="entry name" value="Acyl-CoA_dh_2"/>
    <property type="match status" value="1"/>
</dbReference>
<dbReference type="GO" id="GO:0050660">
    <property type="term" value="F:flavin adenine dinucleotide binding"/>
    <property type="evidence" value="ECO:0007669"/>
    <property type="project" value="InterPro"/>
</dbReference>
<dbReference type="Gene3D" id="1.10.540.10">
    <property type="entry name" value="Acyl-CoA dehydrogenase/oxidase, N-terminal domain"/>
    <property type="match status" value="1"/>
</dbReference>
<name>A0A158H6P6_CABCO</name>
<dbReference type="Proteomes" id="UP000054740">
    <property type="component" value="Unassembled WGS sequence"/>
</dbReference>
<dbReference type="GO" id="GO:0008470">
    <property type="term" value="F:3-methylbutanoyl-CoA dehydrogenase activity"/>
    <property type="evidence" value="ECO:0007669"/>
    <property type="project" value="TreeGrafter"/>
</dbReference>
<dbReference type="Gene3D" id="2.40.110.10">
    <property type="entry name" value="Butyryl-CoA Dehydrogenase, subunit A, domain 2"/>
    <property type="match status" value="1"/>
</dbReference>
<reference evidence="5" key="1">
    <citation type="submission" date="2016-01" db="EMBL/GenBank/DDBJ databases">
        <authorList>
            <person name="Peeters C."/>
        </authorList>
    </citation>
    <scope>NUCLEOTIDE SEQUENCE [LARGE SCALE GENOMIC DNA]</scope>
</reference>
<keyword evidence="1" id="KW-0560">Oxidoreductase</keyword>
<dbReference type="InterPro" id="IPR009100">
    <property type="entry name" value="AcylCoA_DH/oxidase_NM_dom_sf"/>
</dbReference>
<dbReference type="GO" id="GO:0006552">
    <property type="term" value="P:L-leucine catabolic process"/>
    <property type="evidence" value="ECO:0007669"/>
    <property type="project" value="TreeGrafter"/>
</dbReference>
<protein>
    <submittedName>
        <fullName evidence="4">Acyl-CoA dehydrogenase</fullName>
    </submittedName>
</protein>
<dbReference type="EMBL" id="FCNY02000007">
    <property type="protein sequence ID" value="SAL39986.1"/>
    <property type="molecule type" value="Genomic_DNA"/>
</dbReference>
<feature type="domain" description="Acyl-CoA dehydrogenase/oxidase N-terminal" evidence="2">
    <location>
        <begin position="33"/>
        <end position="104"/>
    </location>
</feature>
<proteinExistence type="predicted"/>
<dbReference type="SUPFAM" id="SSF47203">
    <property type="entry name" value="Acyl-CoA dehydrogenase C-terminal domain-like"/>
    <property type="match status" value="1"/>
</dbReference>
<feature type="domain" description="Acyl-CoA dehydrogenase C-terminal" evidence="3">
    <location>
        <begin position="261"/>
        <end position="390"/>
    </location>
</feature>
<keyword evidence="5" id="KW-1185">Reference proteome</keyword>
<evidence type="ECO:0000259" key="2">
    <source>
        <dbReference type="Pfam" id="PF02771"/>
    </source>
</evidence>
<accession>A0A158H6P6</accession>
<dbReference type="Pfam" id="PF02771">
    <property type="entry name" value="Acyl-CoA_dh_N"/>
    <property type="match status" value="1"/>
</dbReference>
<evidence type="ECO:0000313" key="4">
    <source>
        <dbReference type="EMBL" id="SAL39986.1"/>
    </source>
</evidence>
<dbReference type="InterPro" id="IPR013107">
    <property type="entry name" value="Acyl-CoA_DH_C"/>
</dbReference>
<gene>
    <name evidence="4" type="ORF">AWB70_02973</name>
</gene>